<feature type="compositionally biased region" description="Low complexity" evidence="1">
    <location>
        <begin position="68"/>
        <end position="81"/>
    </location>
</feature>
<gene>
    <name evidence="2" type="ORF">Cni_G28211</name>
</gene>
<feature type="compositionally biased region" description="Polar residues" evidence="1">
    <location>
        <begin position="87"/>
        <end position="96"/>
    </location>
</feature>
<organism evidence="2 3">
    <name type="scientific">Canna indica</name>
    <name type="common">Indian-shot</name>
    <dbReference type="NCBI Taxonomy" id="4628"/>
    <lineage>
        <taxon>Eukaryota</taxon>
        <taxon>Viridiplantae</taxon>
        <taxon>Streptophyta</taxon>
        <taxon>Embryophyta</taxon>
        <taxon>Tracheophyta</taxon>
        <taxon>Spermatophyta</taxon>
        <taxon>Magnoliopsida</taxon>
        <taxon>Liliopsida</taxon>
        <taxon>Zingiberales</taxon>
        <taxon>Cannaceae</taxon>
        <taxon>Canna</taxon>
    </lineage>
</organism>
<name>A0AAQ3L293_9LILI</name>
<dbReference type="EMBL" id="CP136898">
    <property type="protein sequence ID" value="WOL19413.1"/>
    <property type="molecule type" value="Genomic_DNA"/>
</dbReference>
<reference evidence="2 3" key="1">
    <citation type="submission" date="2023-10" db="EMBL/GenBank/DDBJ databases">
        <title>Chromosome-scale genome assembly provides insights into flower coloration mechanisms of Canna indica.</title>
        <authorList>
            <person name="Li C."/>
        </authorList>
    </citation>
    <scope>NUCLEOTIDE SEQUENCE [LARGE SCALE GENOMIC DNA]</scope>
    <source>
        <tissue evidence="2">Flower</tissue>
    </source>
</reference>
<evidence type="ECO:0000313" key="2">
    <source>
        <dbReference type="EMBL" id="WOL19413.1"/>
    </source>
</evidence>
<protein>
    <submittedName>
        <fullName evidence="2">Uncharacterized protein</fullName>
    </submittedName>
</protein>
<dbReference type="Proteomes" id="UP001327560">
    <property type="component" value="Chromosome 9"/>
</dbReference>
<accession>A0AAQ3L293</accession>
<feature type="region of interest" description="Disordered" evidence="1">
    <location>
        <begin position="68"/>
        <end position="116"/>
    </location>
</feature>
<proteinExistence type="predicted"/>
<keyword evidence="3" id="KW-1185">Reference proteome</keyword>
<sequence length="116" mass="12322">MWRTQNGLLFNGEASGNQSALPMLLSLRHLVGFLPVGLLQKRSGPSPRLLSDLHILGWLTLFNPPSMLSSSNSNSQSRINSAPSMPPTSASRNSMPLVTPSMPAYINGGLPPPSSA</sequence>
<evidence type="ECO:0000313" key="3">
    <source>
        <dbReference type="Proteomes" id="UP001327560"/>
    </source>
</evidence>
<evidence type="ECO:0000256" key="1">
    <source>
        <dbReference type="SAM" id="MobiDB-lite"/>
    </source>
</evidence>
<dbReference type="AlphaFoldDB" id="A0AAQ3L293"/>